<proteinExistence type="predicted"/>
<reference evidence="1 2" key="1">
    <citation type="submission" date="2024-04" db="EMBL/GenBank/DDBJ databases">
        <authorList>
            <person name="Fracassetti M."/>
        </authorList>
    </citation>
    <scope>NUCLEOTIDE SEQUENCE [LARGE SCALE GENOMIC DNA]</scope>
</reference>
<name>A0AAV2CGW9_9ROSI</name>
<keyword evidence="2" id="KW-1185">Reference proteome</keyword>
<evidence type="ECO:0000313" key="1">
    <source>
        <dbReference type="EMBL" id="CAL1355146.1"/>
    </source>
</evidence>
<evidence type="ECO:0000313" key="2">
    <source>
        <dbReference type="Proteomes" id="UP001497516"/>
    </source>
</evidence>
<dbReference type="Proteomes" id="UP001497516">
    <property type="component" value="Chromosome 1"/>
</dbReference>
<accession>A0AAV2CGW9</accession>
<dbReference type="EMBL" id="OZ034813">
    <property type="protein sequence ID" value="CAL1355146.1"/>
    <property type="molecule type" value="Genomic_DNA"/>
</dbReference>
<organism evidence="1 2">
    <name type="scientific">Linum trigynum</name>
    <dbReference type="NCBI Taxonomy" id="586398"/>
    <lineage>
        <taxon>Eukaryota</taxon>
        <taxon>Viridiplantae</taxon>
        <taxon>Streptophyta</taxon>
        <taxon>Embryophyta</taxon>
        <taxon>Tracheophyta</taxon>
        <taxon>Spermatophyta</taxon>
        <taxon>Magnoliopsida</taxon>
        <taxon>eudicotyledons</taxon>
        <taxon>Gunneridae</taxon>
        <taxon>Pentapetalae</taxon>
        <taxon>rosids</taxon>
        <taxon>fabids</taxon>
        <taxon>Malpighiales</taxon>
        <taxon>Linaceae</taxon>
        <taxon>Linum</taxon>
    </lineage>
</organism>
<gene>
    <name evidence="1" type="ORF">LTRI10_LOCUS2922</name>
</gene>
<protein>
    <submittedName>
        <fullName evidence="1">Uncharacterized protein</fullName>
    </submittedName>
</protein>
<dbReference type="AlphaFoldDB" id="A0AAV2CGW9"/>
<sequence>MLLFLTFFPIVDKPYCEIPLMISLRRGATAERVQLMELLSLLPSNWISMGPARLVWPLESSSVFSVSSFTTNLINSAFGVDVLYSSKLVWISSILPRSVVSSEWHSS</sequence>